<dbReference type="InterPro" id="IPR002347">
    <property type="entry name" value="SDR_fam"/>
</dbReference>
<dbReference type="OrthoDB" id="9808814at2"/>
<organism evidence="4 5">
    <name type="scientific">Euhalothece natronophila Z-M001</name>
    <dbReference type="NCBI Taxonomy" id="522448"/>
    <lineage>
        <taxon>Bacteria</taxon>
        <taxon>Bacillati</taxon>
        <taxon>Cyanobacteriota</taxon>
        <taxon>Cyanophyceae</taxon>
        <taxon>Oscillatoriophycideae</taxon>
        <taxon>Chroococcales</taxon>
        <taxon>Halothecacae</taxon>
        <taxon>Halothece cluster</taxon>
        <taxon>Euhalothece</taxon>
    </lineage>
</organism>
<reference evidence="4 5" key="1">
    <citation type="submission" date="2019-08" db="EMBL/GenBank/DDBJ databases">
        <title>Carotenoids and Carotenoid Binding Proteins in the Halophilic Cyanobacterium Euhalothece sp. ZM00.</title>
        <authorList>
            <person name="Cho S.M."/>
            <person name="Song J.Y."/>
            <person name="Park Y.-I."/>
        </authorList>
    </citation>
    <scope>NUCLEOTIDE SEQUENCE [LARGE SCALE GENOMIC DNA]</scope>
    <source>
        <strain evidence="4 5">Z-M001</strain>
    </source>
</reference>
<keyword evidence="2" id="KW-0560">Oxidoreductase</keyword>
<dbReference type="KEGG" id="enn:FRE64_10800"/>
<name>A0A5B8NQC4_9CHRO</name>
<dbReference type="PANTHER" id="PTHR44196">
    <property type="entry name" value="DEHYDROGENASE/REDUCTASE SDR FAMILY MEMBER 7B"/>
    <property type="match status" value="1"/>
</dbReference>
<evidence type="ECO:0000256" key="2">
    <source>
        <dbReference type="ARBA" id="ARBA00023002"/>
    </source>
</evidence>
<dbReference type="InterPro" id="IPR036291">
    <property type="entry name" value="NAD(P)-bd_dom_sf"/>
</dbReference>
<dbReference type="AlphaFoldDB" id="A0A5B8NQC4"/>
<evidence type="ECO:0000256" key="3">
    <source>
        <dbReference type="RuleBase" id="RU000363"/>
    </source>
</evidence>
<keyword evidence="5" id="KW-1185">Reference proteome</keyword>
<protein>
    <submittedName>
        <fullName evidence="4">SDR family oxidoreductase</fullName>
    </submittedName>
</protein>
<dbReference type="PRINTS" id="PR00080">
    <property type="entry name" value="SDRFAMILY"/>
</dbReference>
<dbReference type="Proteomes" id="UP000318453">
    <property type="component" value="Chromosome"/>
</dbReference>
<dbReference type="SUPFAM" id="SSF51735">
    <property type="entry name" value="NAD(P)-binding Rossmann-fold domains"/>
    <property type="match status" value="1"/>
</dbReference>
<dbReference type="EMBL" id="CP042326">
    <property type="protein sequence ID" value="QDZ40400.1"/>
    <property type="molecule type" value="Genomic_DNA"/>
</dbReference>
<dbReference type="Pfam" id="PF00106">
    <property type="entry name" value="adh_short"/>
    <property type="match status" value="1"/>
</dbReference>
<evidence type="ECO:0000313" key="4">
    <source>
        <dbReference type="EMBL" id="QDZ40400.1"/>
    </source>
</evidence>
<evidence type="ECO:0000256" key="1">
    <source>
        <dbReference type="ARBA" id="ARBA00006484"/>
    </source>
</evidence>
<comment type="similarity">
    <text evidence="1 3">Belongs to the short-chain dehydrogenases/reductases (SDR) family.</text>
</comment>
<dbReference type="PANTHER" id="PTHR44196:SF2">
    <property type="entry name" value="SHORT-CHAIN DEHYDROGENASE-RELATED"/>
    <property type="match status" value="1"/>
</dbReference>
<dbReference type="Gene3D" id="3.40.50.720">
    <property type="entry name" value="NAD(P)-binding Rossmann-like Domain"/>
    <property type="match status" value="1"/>
</dbReference>
<accession>A0A5B8NQC4</accession>
<sequence>MIMKTALITGASSGIGTAFAQELASRNYNLVLVARSQAKLETLAKQLQESHAINTEIIVQDLTANNAAQTVFDTVNHQGIHIDLLINNAGFGDYGVFADSSLEKQLEMIQLNITALVALTHLFLSPMREQGNGGIINISSIAGFQPIPYMSVYGATKAFVLNFSEALWAENQEAGITVTCVSPGPTETAFFERAGFSSNSSGSSATPEEVAKEGLKAFEEKQTNVVTGGLGNHVITNIPRFLPREALVKLVAKQFRPTQ</sequence>
<gene>
    <name evidence="4" type="ORF">FRE64_10800</name>
</gene>
<evidence type="ECO:0000313" key="5">
    <source>
        <dbReference type="Proteomes" id="UP000318453"/>
    </source>
</evidence>
<dbReference type="GO" id="GO:0016491">
    <property type="term" value="F:oxidoreductase activity"/>
    <property type="evidence" value="ECO:0007669"/>
    <property type="project" value="UniProtKB-KW"/>
</dbReference>
<proteinExistence type="inferred from homology"/>
<dbReference type="GO" id="GO:0016020">
    <property type="term" value="C:membrane"/>
    <property type="evidence" value="ECO:0007669"/>
    <property type="project" value="TreeGrafter"/>
</dbReference>
<dbReference type="PRINTS" id="PR00081">
    <property type="entry name" value="GDHRDH"/>
</dbReference>
<dbReference type="PIRSF" id="PIRSF000126">
    <property type="entry name" value="11-beta-HSD1"/>
    <property type="match status" value="1"/>
</dbReference>